<accession>A0A0W0VDW3</accession>
<feature type="transmembrane region" description="Helical" evidence="2">
    <location>
        <begin position="422"/>
        <end position="442"/>
    </location>
</feature>
<reference evidence="5 6" key="1">
    <citation type="submission" date="2015-11" db="EMBL/GenBank/DDBJ databases">
        <title>Genomic analysis of 38 Legionella species identifies large and diverse effector repertoires.</title>
        <authorList>
            <person name="Burstein D."/>
            <person name="Amaro F."/>
            <person name="Zusman T."/>
            <person name="Lifshitz Z."/>
            <person name="Cohen O."/>
            <person name="Gilbert J.A."/>
            <person name="Pupko T."/>
            <person name="Shuman H.A."/>
            <person name="Segal G."/>
        </authorList>
    </citation>
    <scope>NUCLEOTIDE SEQUENCE [LARGE SCALE GENOMIC DNA]</scope>
    <source>
        <strain evidence="5 6">BL-540</strain>
    </source>
</reference>
<evidence type="ECO:0000313" key="6">
    <source>
        <dbReference type="Proteomes" id="UP000055035"/>
    </source>
</evidence>
<keyword evidence="2" id="KW-0472">Membrane</keyword>
<dbReference type="InterPro" id="IPR025738">
    <property type="entry name" value="BatD"/>
</dbReference>
<sequence>MKQIIISMVLLWVSHLAMATVSMDVETKKIQEGESFKITLTLDGDEADSVPDLTPLQEDFNIDGTERSMNYTVINGQAHSLSQWIILVTPKKTGVVEIPALQVGSEKTQPATIEVSQESTGKNKGDIDNQQDIRLITEINEPNPYVNQQAILTVKLLTSRRLIDVDYQPPKLQDGILIPIGSGNQYQTMINGTLYAVEEQKYAFFSQKSGAVQIQPPLFRALVYNDVAPKRVTARAKPITVQVKAIPSQYTGTNWLPAKGVTLSEQFDNNSSTVDQGGTLVRTVQLQAVGIPAQLLPSLDFASNAHSFSVYPDKASQRNSLSQGNLVGHSIIKVNYLFNKSGTITIPELKLHWFNTTTAKEETAILPAHIIDVRPAPGHSQAATIAPQNKAPKTVSSSDAKTSAPSQNTPKRTALNGQWSDLGWWVAALFALAWIVTLLLLFRKKPDRQQLTAGSKEYVHYLQEACAQNNPHAARDALIQWARHEWPKANILNLTQVANLLHQEEFLKEIHHLTQVLYGESQRWQGAALWQAFLSHKKIKHSDKENSSSLPGMHKL</sequence>
<feature type="chain" id="PRO_5006914687" evidence="3">
    <location>
        <begin position="20"/>
        <end position="556"/>
    </location>
</feature>
<dbReference type="RefSeq" id="WP_058471736.1">
    <property type="nucleotide sequence ID" value="NZ_CAAAIC010000001.1"/>
</dbReference>
<evidence type="ECO:0000256" key="1">
    <source>
        <dbReference type="SAM" id="MobiDB-lite"/>
    </source>
</evidence>
<keyword evidence="2" id="KW-0812">Transmembrane</keyword>
<feature type="compositionally biased region" description="Polar residues" evidence="1">
    <location>
        <begin position="394"/>
        <end position="412"/>
    </location>
</feature>
<dbReference type="PANTHER" id="PTHR40940:SF1">
    <property type="entry name" value="PROTEIN BATD"/>
    <property type="match status" value="1"/>
</dbReference>
<dbReference type="Proteomes" id="UP000055035">
    <property type="component" value="Unassembled WGS sequence"/>
</dbReference>
<evidence type="ECO:0000256" key="2">
    <source>
        <dbReference type="SAM" id="Phobius"/>
    </source>
</evidence>
<protein>
    <submittedName>
        <fullName evidence="5">KQDN repeat-containing protein</fullName>
    </submittedName>
</protein>
<keyword evidence="6" id="KW-1185">Reference proteome</keyword>
<dbReference type="EMBL" id="LNYJ01000011">
    <property type="protein sequence ID" value="KTD18038.1"/>
    <property type="molecule type" value="Genomic_DNA"/>
</dbReference>
<dbReference type="InterPro" id="IPR057699">
    <property type="entry name" value="DUF7939"/>
</dbReference>
<evidence type="ECO:0000313" key="5">
    <source>
        <dbReference type="EMBL" id="KTD18038.1"/>
    </source>
</evidence>
<dbReference type="PANTHER" id="PTHR40940">
    <property type="entry name" value="PROTEIN BATD-RELATED"/>
    <property type="match status" value="1"/>
</dbReference>
<dbReference type="Pfam" id="PF13584">
    <property type="entry name" value="BatD"/>
    <property type="match status" value="1"/>
</dbReference>
<comment type="caution">
    <text evidence="5">The sequence shown here is derived from an EMBL/GenBank/DDBJ whole genome shotgun (WGS) entry which is preliminary data.</text>
</comment>
<name>A0A0W0VDW3_9GAMM</name>
<proteinExistence type="predicted"/>
<organism evidence="5 6">
    <name type="scientific">Legionella jordanis</name>
    <dbReference type="NCBI Taxonomy" id="456"/>
    <lineage>
        <taxon>Bacteria</taxon>
        <taxon>Pseudomonadati</taxon>
        <taxon>Pseudomonadota</taxon>
        <taxon>Gammaproteobacteria</taxon>
        <taxon>Legionellales</taxon>
        <taxon>Legionellaceae</taxon>
        <taxon>Legionella</taxon>
    </lineage>
</organism>
<gene>
    <name evidence="5" type="ORF">Ljor_2344</name>
</gene>
<dbReference type="PATRIC" id="fig|456.5.peg.2523"/>
<keyword evidence="3" id="KW-0732">Signal</keyword>
<dbReference type="Pfam" id="PF25607">
    <property type="entry name" value="DUF7939"/>
    <property type="match status" value="1"/>
</dbReference>
<dbReference type="AlphaFoldDB" id="A0A0W0VDW3"/>
<dbReference type="STRING" id="456.Ljor_2344"/>
<feature type="region of interest" description="Disordered" evidence="1">
    <location>
        <begin position="377"/>
        <end position="412"/>
    </location>
</feature>
<keyword evidence="2" id="KW-1133">Transmembrane helix</keyword>
<feature type="domain" description="DUF7939" evidence="4">
    <location>
        <begin position="457"/>
        <end position="538"/>
    </location>
</feature>
<evidence type="ECO:0000259" key="4">
    <source>
        <dbReference type="Pfam" id="PF25607"/>
    </source>
</evidence>
<evidence type="ECO:0000256" key="3">
    <source>
        <dbReference type="SAM" id="SignalP"/>
    </source>
</evidence>
<feature type="signal peptide" evidence="3">
    <location>
        <begin position="1"/>
        <end position="19"/>
    </location>
</feature>